<dbReference type="InterPro" id="IPR006041">
    <property type="entry name" value="Pollen_Ole_e1_allergen"/>
</dbReference>
<dbReference type="PANTHER" id="PTHR31614:SF5">
    <property type="entry name" value="ALLERGEN-LIKE PROTEIN BRSN20"/>
    <property type="match status" value="1"/>
</dbReference>
<dbReference type="EMBL" id="BKCP01007959">
    <property type="protein sequence ID" value="GER47606.1"/>
    <property type="molecule type" value="Genomic_DNA"/>
</dbReference>
<evidence type="ECO:0000313" key="5">
    <source>
        <dbReference type="Proteomes" id="UP000325081"/>
    </source>
</evidence>
<reference evidence="5" key="1">
    <citation type="journal article" date="2019" name="Curr. Biol.">
        <title>Genome Sequence of Striga asiatica Provides Insight into the Evolution of Plant Parasitism.</title>
        <authorList>
            <person name="Yoshida S."/>
            <person name="Kim S."/>
            <person name="Wafula E.K."/>
            <person name="Tanskanen J."/>
            <person name="Kim Y.M."/>
            <person name="Honaas L."/>
            <person name="Yang Z."/>
            <person name="Spallek T."/>
            <person name="Conn C.E."/>
            <person name="Ichihashi Y."/>
            <person name="Cheong K."/>
            <person name="Cui S."/>
            <person name="Der J.P."/>
            <person name="Gundlach H."/>
            <person name="Jiao Y."/>
            <person name="Hori C."/>
            <person name="Ishida J.K."/>
            <person name="Kasahara H."/>
            <person name="Kiba T."/>
            <person name="Kim M.S."/>
            <person name="Koo N."/>
            <person name="Laohavisit A."/>
            <person name="Lee Y.H."/>
            <person name="Lumba S."/>
            <person name="McCourt P."/>
            <person name="Mortimer J.C."/>
            <person name="Mutuku J.M."/>
            <person name="Nomura T."/>
            <person name="Sasaki-Sekimoto Y."/>
            <person name="Seto Y."/>
            <person name="Wang Y."/>
            <person name="Wakatake T."/>
            <person name="Sakakibara H."/>
            <person name="Demura T."/>
            <person name="Yamaguchi S."/>
            <person name="Yoneyama K."/>
            <person name="Manabe R.I."/>
            <person name="Nelson D.C."/>
            <person name="Schulman A.H."/>
            <person name="Timko M.P."/>
            <person name="dePamphilis C.W."/>
            <person name="Choi D."/>
            <person name="Shirasu K."/>
        </authorList>
    </citation>
    <scope>NUCLEOTIDE SEQUENCE [LARGE SCALE GENOMIC DNA]</scope>
    <source>
        <strain evidence="5">cv. UVA1</strain>
    </source>
</reference>
<evidence type="ECO:0000256" key="1">
    <source>
        <dbReference type="ARBA" id="ARBA00010049"/>
    </source>
</evidence>
<dbReference type="PANTHER" id="PTHR31614">
    <property type="entry name" value="PROTEIN DOWNSTREAM OF FLC-RELATED"/>
    <property type="match status" value="1"/>
</dbReference>
<keyword evidence="5" id="KW-1185">Reference proteome</keyword>
<dbReference type="Pfam" id="PF01190">
    <property type="entry name" value="Pollen_Ole_e_1"/>
    <property type="match status" value="1"/>
</dbReference>
<comment type="caution">
    <text evidence="4">The sequence shown here is derived from an EMBL/GenBank/DDBJ whole genome shotgun (WGS) entry which is preliminary data.</text>
</comment>
<evidence type="ECO:0000256" key="3">
    <source>
        <dbReference type="SAM" id="SignalP"/>
    </source>
</evidence>
<accession>A0A5A7QRI2</accession>
<evidence type="ECO:0000313" key="4">
    <source>
        <dbReference type="EMBL" id="GER47606.1"/>
    </source>
</evidence>
<dbReference type="AlphaFoldDB" id="A0A5A7QRI2"/>
<name>A0A5A7QRI2_STRAF</name>
<feature type="signal peptide" evidence="3">
    <location>
        <begin position="1"/>
        <end position="20"/>
    </location>
</feature>
<gene>
    <name evidence="4" type="ORF">STAS_24713</name>
</gene>
<sequence>MEKFLVVLLALCVVPSIVSASFNGDQLMLKGSVYGDTCLCGYETKASRPLAAAVGKILCTKRTDPTQVTYQKEFVTKSDGTYEVLIDGDFGNDVCNVIAVKSADPEFGKPSSGRDQARVILTRNNGMSTNVRFANAIGFDRSSPLDICGEILKQYEETETNV</sequence>
<keyword evidence="2" id="KW-1015">Disulfide bond</keyword>
<proteinExistence type="inferred from homology"/>
<organism evidence="4 5">
    <name type="scientific">Striga asiatica</name>
    <name type="common">Asiatic witchweed</name>
    <name type="synonym">Buchnera asiatica</name>
    <dbReference type="NCBI Taxonomy" id="4170"/>
    <lineage>
        <taxon>Eukaryota</taxon>
        <taxon>Viridiplantae</taxon>
        <taxon>Streptophyta</taxon>
        <taxon>Embryophyta</taxon>
        <taxon>Tracheophyta</taxon>
        <taxon>Spermatophyta</taxon>
        <taxon>Magnoliopsida</taxon>
        <taxon>eudicotyledons</taxon>
        <taxon>Gunneridae</taxon>
        <taxon>Pentapetalae</taxon>
        <taxon>asterids</taxon>
        <taxon>lamiids</taxon>
        <taxon>Lamiales</taxon>
        <taxon>Orobanchaceae</taxon>
        <taxon>Buchnereae</taxon>
        <taxon>Striga</taxon>
    </lineage>
</organism>
<comment type="similarity">
    <text evidence="1">Belongs to the Ole e I family.</text>
</comment>
<dbReference type="Proteomes" id="UP000325081">
    <property type="component" value="Unassembled WGS sequence"/>
</dbReference>
<dbReference type="OrthoDB" id="1896520at2759"/>
<protein>
    <submittedName>
        <fullName evidence="4">Pollen Ole e 1 allergen and extensin family protein</fullName>
    </submittedName>
</protein>
<keyword evidence="3" id="KW-0732">Signal</keyword>
<evidence type="ECO:0000256" key="2">
    <source>
        <dbReference type="ARBA" id="ARBA00023157"/>
    </source>
</evidence>
<feature type="chain" id="PRO_5022758819" evidence="3">
    <location>
        <begin position="21"/>
        <end position="162"/>
    </location>
</feature>